<evidence type="ECO:0000313" key="2">
    <source>
        <dbReference type="Proteomes" id="UP001296873"/>
    </source>
</evidence>
<organism evidence="1 2">
    <name type="scientific">Rhodovibrio sodomensis</name>
    <dbReference type="NCBI Taxonomy" id="1088"/>
    <lineage>
        <taxon>Bacteria</taxon>
        <taxon>Pseudomonadati</taxon>
        <taxon>Pseudomonadota</taxon>
        <taxon>Alphaproteobacteria</taxon>
        <taxon>Rhodospirillales</taxon>
        <taxon>Rhodovibrionaceae</taxon>
        <taxon>Rhodovibrio</taxon>
    </lineage>
</organism>
<reference evidence="1 2" key="1">
    <citation type="journal article" date="2020" name="Microorganisms">
        <title>Osmotic Adaptation and Compatible Solute Biosynthesis of Phototrophic Bacteria as Revealed from Genome Analyses.</title>
        <authorList>
            <person name="Imhoff J.F."/>
            <person name="Rahn T."/>
            <person name="Kunzel S."/>
            <person name="Keller A."/>
            <person name="Neulinger S.C."/>
        </authorList>
    </citation>
    <scope>NUCLEOTIDE SEQUENCE [LARGE SCALE GENOMIC DNA]</scope>
    <source>
        <strain evidence="1 2">DSM 9895</strain>
    </source>
</reference>
<proteinExistence type="predicted"/>
<sequence length="122" mass="12909">MVSAIVQKVRQTPLGPVNSRVFEVSEATFAPDSGVEFLKIWEAANGNRRAVVRVVVSVPPSDTLSAFLGDQPEPVLMPVRAGVEEGPDGVRVGKVDAQTDVLSDHVGDGAKKGLWSGVKALF</sequence>
<protein>
    <submittedName>
        <fullName evidence="1">Uncharacterized protein</fullName>
    </submittedName>
</protein>
<comment type="caution">
    <text evidence="1">The sequence shown here is derived from an EMBL/GenBank/DDBJ whole genome shotgun (WGS) entry which is preliminary data.</text>
</comment>
<accession>A0ABS1DFJ3</accession>
<gene>
    <name evidence="1" type="ORF">CKO28_13325</name>
</gene>
<keyword evidence="2" id="KW-1185">Reference proteome</keyword>
<name>A0ABS1DFJ3_9PROT</name>
<dbReference type="EMBL" id="NRRL01000036">
    <property type="protein sequence ID" value="MBK1669013.1"/>
    <property type="molecule type" value="Genomic_DNA"/>
</dbReference>
<evidence type="ECO:0000313" key="1">
    <source>
        <dbReference type="EMBL" id="MBK1669013.1"/>
    </source>
</evidence>
<dbReference type="Proteomes" id="UP001296873">
    <property type="component" value="Unassembled WGS sequence"/>
</dbReference>